<dbReference type="PRINTS" id="PR00081">
    <property type="entry name" value="GDHRDH"/>
</dbReference>
<dbReference type="InterPro" id="IPR036291">
    <property type="entry name" value="NAD(P)-bd_dom_sf"/>
</dbReference>
<dbReference type="SUPFAM" id="SSF51735">
    <property type="entry name" value="NAD(P)-binding Rossmann-fold domains"/>
    <property type="match status" value="1"/>
</dbReference>
<name>A0ABN1XIW2_9PSEU</name>
<keyword evidence="4" id="KW-1185">Reference proteome</keyword>
<keyword evidence="2" id="KW-0560">Oxidoreductase</keyword>
<comment type="similarity">
    <text evidence="1">Belongs to the short-chain dehydrogenases/reductases (SDR) family.</text>
</comment>
<evidence type="ECO:0000313" key="4">
    <source>
        <dbReference type="Proteomes" id="UP001501414"/>
    </source>
</evidence>
<dbReference type="Pfam" id="PF13561">
    <property type="entry name" value="adh_short_C2"/>
    <property type="match status" value="1"/>
</dbReference>
<gene>
    <name evidence="3" type="ORF">GCM10009613_09520</name>
</gene>
<dbReference type="NCBIfam" id="NF005559">
    <property type="entry name" value="PRK07231.1"/>
    <property type="match status" value="1"/>
</dbReference>
<dbReference type="Gene3D" id="3.40.50.720">
    <property type="entry name" value="NAD(P)-binding Rossmann-like Domain"/>
    <property type="match status" value="1"/>
</dbReference>
<dbReference type="EMBL" id="BAAAJK010000004">
    <property type="protein sequence ID" value="GAA1382185.1"/>
    <property type="molecule type" value="Genomic_DNA"/>
</dbReference>
<organism evidence="3 4">
    <name type="scientific">Pseudonocardia kongjuensis</name>
    <dbReference type="NCBI Taxonomy" id="102227"/>
    <lineage>
        <taxon>Bacteria</taxon>
        <taxon>Bacillati</taxon>
        <taxon>Actinomycetota</taxon>
        <taxon>Actinomycetes</taxon>
        <taxon>Pseudonocardiales</taxon>
        <taxon>Pseudonocardiaceae</taxon>
        <taxon>Pseudonocardia</taxon>
    </lineage>
</organism>
<proteinExistence type="inferred from homology"/>
<evidence type="ECO:0000256" key="2">
    <source>
        <dbReference type="ARBA" id="ARBA00023002"/>
    </source>
</evidence>
<evidence type="ECO:0000256" key="1">
    <source>
        <dbReference type="ARBA" id="ARBA00006484"/>
    </source>
</evidence>
<comment type="caution">
    <text evidence="3">The sequence shown here is derived from an EMBL/GenBank/DDBJ whole genome shotgun (WGS) entry which is preliminary data.</text>
</comment>
<accession>A0ABN1XIW2</accession>
<dbReference type="PROSITE" id="PS00061">
    <property type="entry name" value="ADH_SHORT"/>
    <property type="match status" value="1"/>
</dbReference>
<dbReference type="PANTHER" id="PTHR24321:SF8">
    <property type="entry name" value="ESTRADIOL 17-BETA-DEHYDROGENASE 8-RELATED"/>
    <property type="match status" value="1"/>
</dbReference>
<sequence>MDLQDKVVFVTGAGGGIGAVIATTFAAAGARLLLTDVRAAELEEAADRARAAGAEVVAAPGDLTDPEAVNGLVALAEERFGGLDAAVNGAAFYPPDSELTELDEQLARRVVEVDFWGVFHCMRAQIPALRRRGGGSIVNLSSGAGILGYPRNGIYCAAKHAVVGIGRSAAIDHAPERIRINTICPGMIETPPLTAYLQTAEDARARATALHPIGRLGAPEEVADAALWLCSDRSTFVTGTELPVDGGFATW</sequence>
<dbReference type="PANTHER" id="PTHR24321">
    <property type="entry name" value="DEHYDROGENASES, SHORT CHAIN"/>
    <property type="match status" value="1"/>
</dbReference>
<dbReference type="InterPro" id="IPR002347">
    <property type="entry name" value="SDR_fam"/>
</dbReference>
<dbReference type="PRINTS" id="PR00080">
    <property type="entry name" value="SDRFAMILY"/>
</dbReference>
<protein>
    <submittedName>
        <fullName evidence="3">SDR family oxidoreductase</fullName>
    </submittedName>
</protein>
<reference evidence="3 4" key="1">
    <citation type="journal article" date="2019" name="Int. J. Syst. Evol. Microbiol.">
        <title>The Global Catalogue of Microorganisms (GCM) 10K type strain sequencing project: providing services to taxonomists for standard genome sequencing and annotation.</title>
        <authorList>
            <consortium name="The Broad Institute Genomics Platform"/>
            <consortium name="The Broad Institute Genome Sequencing Center for Infectious Disease"/>
            <person name="Wu L."/>
            <person name="Ma J."/>
        </authorList>
    </citation>
    <scope>NUCLEOTIDE SEQUENCE [LARGE SCALE GENOMIC DNA]</scope>
    <source>
        <strain evidence="3 4">JCM 11896</strain>
    </source>
</reference>
<evidence type="ECO:0000313" key="3">
    <source>
        <dbReference type="EMBL" id="GAA1382185.1"/>
    </source>
</evidence>
<dbReference type="RefSeq" id="WP_344018634.1">
    <property type="nucleotide sequence ID" value="NZ_BAAAJK010000004.1"/>
</dbReference>
<dbReference type="InterPro" id="IPR020904">
    <property type="entry name" value="Sc_DH/Rdtase_CS"/>
</dbReference>
<dbReference type="Proteomes" id="UP001501414">
    <property type="component" value="Unassembled WGS sequence"/>
</dbReference>
<dbReference type="CDD" id="cd05233">
    <property type="entry name" value="SDR_c"/>
    <property type="match status" value="1"/>
</dbReference>